<dbReference type="Pfam" id="PF03466">
    <property type="entry name" value="LysR_substrate"/>
    <property type="match status" value="1"/>
</dbReference>
<dbReference type="Pfam" id="PF00126">
    <property type="entry name" value="HTH_1"/>
    <property type="match status" value="1"/>
</dbReference>
<evidence type="ECO:0000256" key="4">
    <source>
        <dbReference type="ARBA" id="ARBA00023163"/>
    </source>
</evidence>
<dbReference type="PROSITE" id="PS50931">
    <property type="entry name" value="HTH_LYSR"/>
    <property type="match status" value="1"/>
</dbReference>
<keyword evidence="7" id="KW-1185">Reference proteome</keyword>
<evidence type="ECO:0000259" key="5">
    <source>
        <dbReference type="PROSITE" id="PS50931"/>
    </source>
</evidence>
<evidence type="ECO:0000313" key="6">
    <source>
        <dbReference type="EMBL" id="TLM77791.1"/>
    </source>
</evidence>
<dbReference type="RefSeq" id="WP_138235468.1">
    <property type="nucleotide sequence ID" value="NZ_CP185860.1"/>
</dbReference>
<feature type="domain" description="HTH lysR-type" evidence="5">
    <location>
        <begin position="7"/>
        <end position="64"/>
    </location>
</feature>
<dbReference type="InterPro" id="IPR058163">
    <property type="entry name" value="LysR-type_TF_proteobact-type"/>
</dbReference>
<keyword evidence="3" id="KW-0238">DNA-binding</keyword>
<evidence type="ECO:0000256" key="3">
    <source>
        <dbReference type="ARBA" id="ARBA00023125"/>
    </source>
</evidence>
<keyword evidence="4" id="KW-0804">Transcription</keyword>
<accession>A0ABY2UJD6</accession>
<proteinExistence type="inferred from homology"/>
<keyword evidence="2" id="KW-0805">Transcription regulation</keyword>
<reference evidence="6 7" key="1">
    <citation type="submission" date="2019-05" db="EMBL/GenBank/DDBJ databases">
        <title>Microbulbifer harenosus sp. nov., an alginate-degrading bacterium isolated from coastal sand.</title>
        <authorList>
            <person name="Huang H."/>
            <person name="Mo K."/>
            <person name="Bao S."/>
        </authorList>
    </citation>
    <scope>NUCLEOTIDE SEQUENCE [LARGE SCALE GENOMIC DNA]</scope>
    <source>
        <strain evidence="6 7">HB161719</strain>
    </source>
</reference>
<dbReference type="InterPro" id="IPR036388">
    <property type="entry name" value="WH-like_DNA-bd_sf"/>
</dbReference>
<dbReference type="Gene3D" id="3.40.190.290">
    <property type="match status" value="1"/>
</dbReference>
<comment type="similarity">
    <text evidence="1">Belongs to the LysR transcriptional regulatory family.</text>
</comment>
<sequence>MDEPLHLQLPNLYVFQQVAKRGSFQAAADHLQLSRSAVSKKVAQLEGHLSQRLLQRSTRKLRLTEIGESLLKATATLEQLVFDTEQLRLDQQQQPSGSVKISSSTLITQRLLLPILPALKTEFPRITLDLNIDDQQVDLIETGVDIAVRIGHLPDSSLVARQIGVKTWGYFASPAYLRLHGEPVDPSQLRDHQCLVFRSQQLNANHWPFVDPEAPAGAIESLLIEPAVTSDNASALVEMATMGLGIIQVDPLIIERELTSGALVPVLRRWRHPESAPIHLVCLGRKARNRSVDAVWEFLGERLSLRAVDTGIDQS</sequence>
<dbReference type="Proteomes" id="UP000306791">
    <property type="component" value="Unassembled WGS sequence"/>
</dbReference>
<dbReference type="SUPFAM" id="SSF53850">
    <property type="entry name" value="Periplasmic binding protein-like II"/>
    <property type="match status" value="1"/>
</dbReference>
<name>A0ABY2UJD6_9GAMM</name>
<dbReference type="PANTHER" id="PTHR30537">
    <property type="entry name" value="HTH-TYPE TRANSCRIPTIONAL REGULATOR"/>
    <property type="match status" value="1"/>
</dbReference>
<dbReference type="PANTHER" id="PTHR30537:SF5">
    <property type="entry name" value="HTH-TYPE TRANSCRIPTIONAL ACTIVATOR TTDR-RELATED"/>
    <property type="match status" value="1"/>
</dbReference>
<dbReference type="CDD" id="cd08422">
    <property type="entry name" value="PBP2_CrgA_like"/>
    <property type="match status" value="1"/>
</dbReference>
<protein>
    <submittedName>
        <fullName evidence="6">LysR family transcriptional regulator</fullName>
    </submittedName>
</protein>
<dbReference type="EMBL" id="VANI01000009">
    <property type="protein sequence ID" value="TLM77791.1"/>
    <property type="molecule type" value="Genomic_DNA"/>
</dbReference>
<gene>
    <name evidence="6" type="ORF">FDY93_09410</name>
</gene>
<dbReference type="SUPFAM" id="SSF46785">
    <property type="entry name" value="Winged helix' DNA-binding domain"/>
    <property type="match status" value="1"/>
</dbReference>
<organism evidence="6 7">
    <name type="scientific">Microbulbifer harenosus</name>
    <dbReference type="NCBI Taxonomy" id="2576840"/>
    <lineage>
        <taxon>Bacteria</taxon>
        <taxon>Pseudomonadati</taxon>
        <taxon>Pseudomonadota</taxon>
        <taxon>Gammaproteobacteria</taxon>
        <taxon>Cellvibrionales</taxon>
        <taxon>Microbulbiferaceae</taxon>
        <taxon>Microbulbifer</taxon>
    </lineage>
</organism>
<comment type="caution">
    <text evidence="6">The sequence shown here is derived from an EMBL/GenBank/DDBJ whole genome shotgun (WGS) entry which is preliminary data.</text>
</comment>
<evidence type="ECO:0000256" key="1">
    <source>
        <dbReference type="ARBA" id="ARBA00009437"/>
    </source>
</evidence>
<dbReference type="Gene3D" id="1.10.10.10">
    <property type="entry name" value="Winged helix-like DNA-binding domain superfamily/Winged helix DNA-binding domain"/>
    <property type="match status" value="1"/>
</dbReference>
<dbReference type="InterPro" id="IPR036390">
    <property type="entry name" value="WH_DNA-bd_sf"/>
</dbReference>
<dbReference type="InterPro" id="IPR005119">
    <property type="entry name" value="LysR_subst-bd"/>
</dbReference>
<dbReference type="InterPro" id="IPR000847">
    <property type="entry name" value="LysR_HTH_N"/>
</dbReference>
<evidence type="ECO:0000313" key="7">
    <source>
        <dbReference type="Proteomes" id="UP000306791"/>
    </source>
</evidence>
<evidence type="ECO:0000256" key="2">
    <source>
        <dbReference type="ARBA" id="ARBA00023015"/>
    </source>
</evidence>